<dbReference type="InterPro" id="IPR002885">
    <property type="entry name" value="PPR_rpt"/>
</dbReference>
<sequence>MSSPAHLSLKCPTPLKNPKNPIEALASFNPSTGSSPSTTSPLPSPQCIRSQSPWALSLARRLRLYLHVTGSKHIYPSTPFLSNHVISLYFILGRADDARALFDKMPTKNVFTYNSMIAGYAKLGMIAAARRVFDNMPVRDLVSWNSMIIAFARNGQCRNAVDFYCKVRRSSFGYNPFTFSGLVTACVRFGDFRLTQQVHGQVLVVGLFSSNLVISSSLVDAYVKNGWLYDARRVFDEMMTKDVLCWTTLVYGYAKSGDLVSARRVFDEMPERNPVSWTALIGGYARFGFSLEAIDLFRRMMWEGFRPDQFTFSSGLCACASIASLKHGKQIHARLLRTRFRPNAVVLSSLVDMYSKCGDLEGGRRVFYKTPVNERDSVMWNTMMSAEGQHGNGKEAIRLFEEMVGVGTKPDENTFMVLISACSHSGLVTDGVKFFECMEETHGIVPQEEHYCCLVDLLGRAGHLEEAVKWISKMQYQSSARAWNALLGACRTHKNIKLGKEVASQLIEVDPLNSAPYVLLSNIYAGEGRWESVEKVRHQMEEKRVRKEHAVSWIEINNIVHSFEASDKLHPVKENMTSVLEHLVSQMEDNSFVT</sequence>
<name>A0A5P1EZ70_ASPOF</name>
<dbReference type="Pfam" id="PF13041">
    <property type="entry name" value="PPR_2"/>
    <property type="match status" value="2"/>
</dbReference>
<dbReference type="PROSITE" id="PS51375">
    <property type="entry name" value="PPR"/>
    <property type="match status" value="5"/>
</dbReference>
<evidence type="ECO:0000256" key="1">
    <source>
        <dbReference type="ARBA" id="ARBA00022737"/>
    </source>
</evidence>
<dbReference type="FunFam" id="1.25.40.10:FF:000158">
    <property type="entry name" value="pentatricopeptide repeat-containing protein At2g33680"/>
    <property type="match status" value="1"/>
</dbReference>
<evidence type="ECO:0000313" key="4">
    <source>
        <dbReference type="EMBL" id="ONK71396.1"/>
    </source>
</evidence>
<dbReference type="PANTHER" id="PTHR47926">
    <property type="entry name" value="PENTATRICOPEPTIDE REPEAT-CONTAINING PROTEIN"/>
    <property type="match status" value="1"/>
</dbReference>
<dbReference type="Pfam" id="PF20431">
    <property type="entry name" value="E_motif"/>
    <property type="match status" value="1"/>
</dbReference>
<dbReference type="InterPro" id="IPR046960">
    <property type="entry name" value="PPR_At4g14850-like_plant"/>
</dbReference>
<feature type="repeat" description="PPR" evidence="2">
    <location>
        <begin position="273"/>
        <end position="307"/>
    </location>
</feature>
<dbReference type="Gramene" id="ONK71396">
    <property type="protein sequence ID" value="ONK71396"/>
    <property type="gene ID" value="A4U43_C04F8120"/>
</dbReference>
<dbReference type="OrthoDB" id="185373at2759"/>
<dbReference type="OMA" id="AISWVEI"/>
<keyword evidence="5" id="KW-1185">Reference proteome</keyword>
<dbReference type="GO" id="GO:0009451">
    <property type="term" value="P:RNA modification"/>
    <property type="evidence" value="ECO:0007669"/>
    <property type="project" value="InterPro"/>
</dbReference>
<dbReference type="Pfam" id="PF01535">
    <property type="entry name" value="PPR"/>
    <property type="match status" value="6"/>
</dbReference>
<organism evidence="4 5">
    <name type="scientific">Asparagus officinalis</name>
    <name type="common">Garden asparagus</name>
    <dbReference type="NCBI Taxonomy" id="4686"/>
    <lineage>
        <taxon>Eukaryota</taxon>
        <taxon>Viridiplantae</taxon>
        <taxon>Streptophyta</taxon>
        <taxon>Embryophyta</taxon>
        <taxon>Tracheophyta</taxon>
        <taxon>Spermatophyta</taxon>
        <taxon>Magnoliopsida</taxon>
        <taxon>Liliopsida</taxon>
        <taxon>Asparagales</taxon>
        <taxon>Asparagaceae</taxon>
        <taxon>Asparagoideae</taxon>
        <taxon>Asparagus</taxon>
    </lineage>
</organism>
<feature type="region of interest" description="Disordered" evidence="3">
    <location>
        <begin position="1"/>
        <end position="46"/>
    </location>
</feature>
<dbReference type="GO" id="GO:0003723">
    <property type="term" value="F:RNA binding"/>
    <property type="evidence" value="ECO:0007669"/>
    <property type="project" value="InterPro"/>
</dbReference>
<protein>
    <recommendedName>
        <fullName evidence="6">Pentatricopeptide repeat-containing protein</fullName>
    </recommendedName>
</protein>
<dbReference type="AlphaFoldDB" id="A0A5P1EZ70"/>
<dbReference type="GO" id="GO:0099402">
    <property type="term" value="P:plant organ development"/>
    <property type="evidence" value="ECO:0007669"/>
    <property type="project" value="UniProtKB-ARBA"/>
</dbReference>
<feature type="repeat" description="PPR" evidence="2">
    <location>
        <begin position="376"/>
        <end position="410"/>
    </location>
</feature>
<dbReference type="InterPro" id="IPR046848">
    <property type="entry name" value="E_motif"/>
</dbReference>
<feature type="compositionally biased region" description="Low complexity" evidence="3">
    <location>
        <begin position="30"/>
        <end position="41"/>
    </location>
</feature>
<keyword evidence="1" id="KW-0677">Repeat</keyword>
<dbReference type="FunFam" id="1.25.40.10:FF:000442">
    <property type="entry name" value="Pentatricopeptide repeat-containing protein At3g49710"/>
    <property type="match status" value="1"/>
</dbReference>
<dbReference type="EMBL" id="CM007384">
    <property type="protein sequence ID" value="ONK71396.1"/>
    <property type="molecule type" value="Genomic_DNA"/>
</dbReference>
<feature type="repeat" description="PPR" evidence="2">
    <location>
        <begin position="242"/>
        <end position="272"/>
    </location>
</feature>
<dbReference type="NCBIfam" id="TIGR00756">
    <property type="entry name" value="PPR"/>
    <property type="match status" value="5"/>
</dbReference>
<evidence type="ECO:0000256" key="2">
    <source>
        <dbReference type="PROSITE-ProRule" id="PRU00708"/>
    </source>
</evidence>
<gene>
    <name evidence="4" type="ORF">A4U43_C04F8120</name>
</gene>
<dbReference type="InterPro" id="IPR011990">
    <property type="entry name" value="TPR-like_helical_dom_sf"/>
</dbReference>
<evidence type="ECO:0008006" key="6">
    <source>
        <dbReference type="Google" id="ProtNLM"/>
    </source>
</evidence>
<dbReference type="PANTHER" id="PTHR47926:SF465">
    <property type="entry name" value="PENTATRICOPEPTIDE REPEAT (PPR-LIKE) SUPERFAMILY PROTEIN"/>
    <property type="match status" value="1"/>
</dbReference>
<feature type="repeat" description="PPR" evidence="2">
    <location>
        <begin position="109"/>
        <end position="143"/>
    </location>
</feature>
<dbReference type="SUPFAM" id="SSF48452">
    <property type="entry name" value="TPR-like"/>
    <property type="match status" value="1"/>
</dbReference>
<dbReference type="Proteomes" id="UP000243459">
    <property type="component" value="Chromosome 4"/>
</dbReference>
<reference evidence="5" key="1">
    <citation type="journal article" date="2017" name="Nat. Commun.">
        <title>The asparagus genome sheds light on the origin and evolution of a young Y chromosome.</title>
        <authorList>
            <person name="Harkess A."/>
            <person name="Zhou J."/>
            <person name="Xu C."/>
            <person name="Bowers J.E."/>
            <person name="Van der Hulst R."/>
            <person name="Ayyampalayam S."/>
            <person name="Mercati F."/>
            <person name="Riccardi P."/>
            <person name="McKain M.R."/>
            <person name="Kakrana A."/>
            <person name="Tang H."/>
            <person name="Ray J."/>
            <person name="Groenendijk J."/>
            <person name="Arikit S."/>
            <person name="Mathioni S.M."/>
            <person name="Nakano M."/>
            <person name="Shan H."/>
            <person name="Telgmann-Rauber A."/>
            <person name="Kanno A."/>
            <person name="Yue Z."/>
            <person name="Chen H."/>
            <person name="Li W."/>
            <person name="Chen Y."/>
            <person name="Xu X."/>
            <person name="Zhang Y."/>
            <person name="Luo S."/>
            <person name="Chen H."/>
            <person name="Gao J."/>
            <person name="Mao Z."/>
            <person name="Pires J.C."/>
            <person name="Luo M."/>
            <person name="Kudrna D."/>
            <person name="Wing R.A."/>
            <person name="Meyers B.C."/>
            <person name="Yi K."/>
            <person name="Kong H."/>
            <person name="Lavrijsen P."/>
            <person name="Sunseri F."/>
            <person name="Falavigna A."/>
            <person name="Ye Y."/>
            <person name="Leebens-Mack J.H."/>
            <person name="Chen G."/>
        </authorList>
    </citation>
    <scope>NUCLEOTIDE SEQUENCE [LARGE SCALE GENOMIC DNA]</scope>
    <source>
        <strain evidence="5">cv. DH0086</strain>
    </source>
</reference>
<feature type="repeat" description="PPR" evidence="2">
    <location>
        <begin position="211"/>
        <end position="241"/>
    </location>
</feature>
<accession>A0A5P1EZ70</accession>
<evidence type="ECO:0000256" key="3">
    <source>
        <dbReference type="SAM" id="MobiDB-lite"/>
    </source>
</evidence>
<evidence type="ECO:0000313" key="5">
    <source>
        <dbReference type="Proteomes" id="UP000243459"/>
    </source>
</evidence>
<dbReference type="Gene3D" id="1.25.40.10">
    <property type="entry name" value="Tetratricopeptide repeat domain"/>
    <property type="match status" value="4"/>
</dbReference>
<dbReference type="FunFam" id="1.25.40.10:FF:000348">
    <property type="entry name" value="Pentatricopeptide repeat-containing protein chloroplastic"/>
    <property type="match status" value="1"/>
</dbReference>
<proteinExistence type="predicted"/>